<dbReference type="OrthoDB" id="9801223at2"/>
<keyword evidence="12" id="KW-0408">Iron</keyword>
<dbReference type="AlphaFoldDB" id="L1QHG7"/>
<reference evidence="17 18" key="1">
    <citation type="submission" date="2012-05" db="EMBL/GenBank/DDBJ databases">
        <authorList>
            <person name="Weinstock G."/>
            <person name="Sodergren E."/>
            <person name="Lobos E.A."/>
            <person name="Fulton L."/>
            <person name="Fulton R."/>
            <person name="Courtney L."/>
            <person name="Fronick C."/>
            <person name="O'Laughlin M."/>
            <person name="Godfrey J."/>
            <person name="Wilson R.M."/>
            <person name="Miner T."/>
            <person name="Farmer C."/>
            <person name="Delehaunty K."/>
            <person name="Cordes M."/>
            <person name="Minx P."/>
            <person name="Tomlinson C."/>
            <person name="Chen J."/>
            <person name="Wollam A."/>
            <person name="Pepin K.H."/>
            <person name="Bhonagiri V."/>
            <person name="Zhang X."/>
            <person name="Suruliraj S."/>
            <person name="Warren W."/>
            <person name="Mitreva M."/>
            <person name="Mardis E.R."/>
            <person name="Wilson R.K."/>
        </authorList>
    </citation>
    <scope>NUCLEOTIDE SEQUENCE [LARGE SCALE GENOMIC DNA]</scope>
    <source>
        <strain evidence="17 18">DSM 1785</strain>
    </source>
</reference>
<protein>
    <recommendedName>
        <fullName evidence="4">nitric oxide dioxygenase</fullName>
        <ecNumber evidence="4">1.14.12.17</ecNumber>
    </recommendedName>
</protein>
<dbReference type="PANTHER" id="PTHR43396:SF3">
    <property type="entry name" value="FLAVOHEMOPROTEIN"/>
    <property type="match status" value="1"/>
</dbReference>
<sequence>MEVFMNNNLNNSWKGFRELVLVDKVDVCPSIISFYFKAKDGGKLVKHKAGQFLPFKIKTDDPKYKDVIRTYSLSMFPNEDIYRISVKKVDGGLISTYLHENLNIGDSIEAMIPTGLFTINNKNNDIVLISGGIGITPLLSMLYEESSIRNNIHFIQAVQNSSLHPFKEDIESIAKIRGVENTVFYSNPLDTDKEGIDYNFTGYVNKDFFEKNINLNSDFYLCGPPPFMKALENTLLELGVDKSKINYELFSN</sequence>
<evidence type="ECO:0000256" key="1">
    <source>
        <dbReference type="ARBA" id="ARBA00001970"/>
    </source>
</evidence>
<evidence type="ECO:0000313" key="17">
    <source>
        <dbReference type="EMBL" id="EKY27408.1"/>
    </source>
</evidence>
<dbReference type="SUPFAM" id="SSF52343">
    <property type="entry name" value="Ferredoxin reductase-like, C-terminal NADP-linked domain"/>
    <property type="match status" value="1"/>
</dbReference>
<dbReference type="InterPro" id="IPR017938">
    <property type="entry name" value="Riboflavin_synthase-like_b-brl"/>
</dbReference>
<dbReference type="eggNOG" id="COG1018">
    <property type="taxonomic scope" value="Bacteria"/>
</dbReference>
<gene>
    <name evidence="17" type="ORF">HMPREF0216_01441</name>
</gene>
<evidence type="ECO:0000313" key="18">
    <source>
        <dbReference type="Proteomes" id="UP000010420"/>
    </source>
</evidence>
<dbReference type="CDD" id="cd06184">
    <property type="entry name" value="flavohem_like_fad_nad_binding"/>
    <property type="match status" value="1"/>
</dbReference>
<evidence type="ECO:0000256" key="9">
    <source>
        <dbReference type="ARBA" id="ARBA00022827"/>
    </source>
</evidence>
<dbReference type="PRINTS" id="PR00409">
    <property type="entry name" value="PHDIOXRDTASE"/>
</dbReference>
<dbReference type="Gene3D" id="3.40.50.80">
    <property type="entry name" value="Nucleotide-binding domain of ferredoxin-NADP reductase (FNR) module"/>
    <property type="match status" value="1"/>
</dbReference>
<dbReference type="EMBL" id="AMEZ01000036">
    <property type="protein sequence ID" value="EKY27408.1"/>
    <property type="molecule type" value="Genomic_DNA"/>
</dbReference>
<comment type="cofactor">
    <cofactor evidence="1">
        <name>heme b</name>
        <dbReference type="ChEBI" id="CHEBI:60344"/>
    </cofactor>
</comment>
<evidence type="ECO:0000256" key="5">
    <source>
        <dbReference type="ARBA" id="ARBA00022617"/>
    </source>
</evidence>
<dbReference type="Proteomes" id="UP000010420">
    <property type="component" value="Unassembled WGS sequence"/>
</dbReference>
<dbReference type="GO" id="GO:0005344">
    <property type="term" value="F:oxygen carrier activity"/>
    <property type="evidence" value="ECO:0007669"/>
    <property type="project" value="UniProtKB-KW"/>
</dbReference>
<comment type="catalytic activity">
    <reaction evidence="14">
        <text>2 nitric oxide + NADH + 2 O2 = 2 nitrate + NAD(+) + H(+)</text>
        <dbReference type="Rhea" id="RHEA:19469"/>
        <dbReference type="ChEBI" id="CHEBI:15378"/>
        <dbReference type="ChEBI" id="CHEBI:15379"/>
        <dbReference type="ChEBI" id="CHEBI:16480"/>
        <dbReference type="ChEBI" id="CHEBI:17632"/>
        <dbReference type="ChEBI" id="CHEBI:57540"/>
        <dbReference type="ChEBI" id="CHEBI:57945"/>
        <dbReference type="EC" id="1.14.12.17"/>
    </reaction>
</comment>
<dbReference type="GO" id="GO:0046872">
    <property type="term" value="F:metal ion binding"/>
    <property type="evidence" value="ECO:0007669"/>
    <property type="project" value="UniProtKB-KW"/>
</dbReference>
<dbReference type="InterPro" id="IPR008333">
    <property type="entry name" value="Cbr1-like_FAD-bd_dom"/>
</dbReference>
<keyword evidence="10" id="KW-0521">NADP</keyword>
<dbReference type="SUPFAM" id="SSF63380">
    <property type="entry name" value="Riboflavin synthase domain-like"/>
    <property type="match status" value="1"/>
</dbReference>
<keyword evidence="7" id="KW-0285">Flavoprotein</keyword>
<evidence type="ECO:0000256" key="12">
    <source>
        <dbReference type="ARBA" id="ARBA00023004"/>
    </source>
</evidence>
<evidence type="ECO:0000256" key="4">
    <source>
        <dbReference type="ARBA" id="ARBA00012229"/>
    </source>
</evidence>
<dbReference type="Pfam" id="PF00175">
    <property type="entry name" value="NAD_binding_1"/>
    <property type="match status" value="1"/>
</dbReference>
<evidence type="ECO:0000256" key="10">
    <source>
        <dbReference type="ARBA" id="ARBA00022857"/>
    </source>
</evidence>
<evidence type="ECO:0000256" key="8">
    <source>
        <dbReference type="ARBA" id="ARBA00022723"/>
    </source>
</evidence>
<dbReference type="PATRIC" id="fig|545697.3.peg.1420"/>
<dbReference type="GO" id="GO:0071500">
    <property type="term" value="P:cellular response to nitrosative stress"/>
    <property type="evidence" value="ECO:0007669"/>
    <property type="project" value="TreeGrafter"/>
</dbReference>
<dbReference type="InterPro" id="IPR001433">
    <property type="entry name" value="OxRdtase_FAD/NAD-bd"/>
</dbReference>
<evidence type="ECO:0000256" key="13">
    <source>
        <dbReference type="ARBA" id="ARBA00023027"/>
    </source>
</evidence>
<keyword evidence="6" id="KW-0813">Transport</keyword>
<keyword evidence="11" id="KW-0560">Oxidoreductase</keyword>
<dbReference type="InterPro" id="IPR017927">
    <property type="entry name" value="FAD-bd_FR_type"/>
</dbReference>
<dbReference type="FunFam" id="3.40.50.80:FF:000010">
    <property type="entry name" value="Flavohemoprotein"/>
    <property type="match status" value="1"/>
</dbReference>
<comment type="cofactor">
    <cofactor evidence="2">
        <name>FAD</name>
        <dbReference type="ChEBI" id="CHEBI:57692"/>
    </cofactor>
</comment>
<organism evidence="17 18">
    <name type="scientific">Clostridium celatum DSM 1785</name>
    <dbReference type="NCBI Taxonomy" id="545697"/>
    <lineage>
        <taxon>Bacteria</taxon>
        <taxon>Bacillati</taxon>
        <taxon>Bacillota</taxon>
        <taxon>Clostridia</taxon>
        <taxon>Eubacteriales</taxon>
        <taxon>Clostridiaceae</taxon>
        <taxon>Clostridium</taxon>
    </lineage>
</organism>
<dbReference type="PROSITE" id="PS51384">
    <property type="entry name" value="FAD_FR"/>
    <property type="match status" value="1"/>
</dbReference>
<dbReference type="EC" id="1.14.12.17" evidence="4"/>
<accession>L1QHG7</accession>
<evidence type="ECO:0000256" key="2">
    <source>
        <dbReference type="ARBA" id="ARBA00001974"/>
    </source>
</evidence>
<name>L1QHG7_9CLOT</name>
<keyword evidence="8" id="KW-0479">Metal-binding</keyword>
<keyword evidence="18" id="KW-1185">Reference proteome</keyword>
<comment type="caution">
    <text evidence="17">The sequence shown here is derived from an EMBL/GenBank/DDBJ whole genome shotgun (WGS) entry which is preliminary data.</text>
</comment>
<dbReference type="GO" id="GO:0046210">
    <property type="term" value="P:nitric oxide catabolic process"/>
    <property type="evidence" value="ECO:0007669"/>
    <property type="project" value="TreeGrafter"/>
</dbReference>
<feature type="domain" description="FAD-binding FR-type" evidence="16">
    <location>
        <begin position="14"/>
        <end position="120"/>
    </location>
</feature>
<comment type="catalytic activity">
    <reaction evidence="15">
        <text>2 nitric oxide + NADPH + 2 O2 = 2 nitrate + NADP(+) + H(+)</text>
        <dbReference type="Rhea" id="RHEA:19465"/>
        <dbReference type="ChEBI" id="CHEBI:15378"/>
        <dbReference type="ChEBI" id="CHEBI:15379"/>
        <dbReference type="ChEBI" id="CHEBI:16480"/>
        <dbReference type="ChEBI" id="CHEBI:17632"/>
        <dbReference type="ChEBI" id="CHEBI:57783"/>
        <dbReference type="ChEBI" id="CHEBI:58349"/>
        <dbReference type="EC" id="1.14.12.17"/>
    </reaction>
</comment>
<dbReference type="GO" id="GO:0008941">
    <property type="term" value="F:nitric oxide dioxygenase NAD(P)H activity"/>
    <property type="evidence" value="ECO:0007669"/>
    <property type="project" value="UniProtKB-EC"/>
</dbReference>
<dbReference type="Pfam" id="PF00970">
    <property type="entry name" value="FAD_binding_6"/>
    <property type="match status" value="1"/>
</dbReference>
<keyword evidence="13" id="KW-0520">NAD</keyword>
<dbReference type="PANTHER" id="PTHR43396">
    <property type="entry name" value="FLAVOHEMOPROTEIN"/>
    <property type="match status" value="1"/>
</dbReference>
<evidence type="ECO:0000256" key="6">
    <source>
        <dbReference type="ARBA" id="ARBA00022621"/>
    </source>
</evidence>
<dbReference type="STRING" id="545697.HMPREF0216_01441"/>
<dbReference type="Gene3D" id="2.40.30.10">
    <property type="entry name" value="Translation factors"/>
    <property type="match status" value="1"/>
</dbReference>
<keyword evidence="5" id="KW-0349">Heme</keyword>
<dbReference type="HOGENOM" id="CLU_003827_14_4_9"/>
<dbReference type="InterPro" id="IPR039261">
    <property type="entry name" value="FNR_nucleotide-bd"/>
</dbReference>
<keyword evidence="9" id="KW-0274">FAD</keyword>
<comment type="similarity">
    <text evidence="3">In the C-terminal section; belongs to the flavoprotein pyridine nucleotide cytochrome reductase family.</text>
</comment>
<evidence type="ECO:0000256" key="3">
    <source>
        <dbReference type="ARBA" id="ARBA00006401"/>
    </source>
</evidence>
<evidence type="ECO:0000256" key="7">
    <source>
        <dbReference type="ARBA" id="ARBA00022630"/>
    </source>
</evidence>
<evidence type="ECO:0000256" key="11">
    <source>
        <dbReference type="ARBA" id="ARBA00023002"/>
    </source>
</evidence>
<evidence type="ECO:0000256" key="14">
    <source>
        <dbReference type="ARBA" id="ARBA00048649"/>
    </source>
</evidence>
<keyword evidence="6" id="KW-0561">Oxygen transport</keyword>
<evidence type="ECO:0000256" key="15">
    <source>
        <dbReference type="ARBA" id="ARBA00049433"/>
    </source>
</evidence>
<dbReference type="GO" id="GO:0071949">
    <property type="term" value="F:FAD binding"/>
    <property type="evidence" value="ECO:0007669"/>
    <property type="project" value="TreeGrafter"/>
</dbReference>
<evidence type="ECO:0000259" key="16">
    <source>
        <dbReference type="PROSITE" id="PS51384"/>
    </source>
</evidence>
<proteinExistence type="inferred from homology"/>